<reference evidence="1" key="1">
    <citation type="journal article" date="2017" name="Nature">
        <title>The sunflower genome provides insights into oil metabolism, flowering and Asterid evolution.</title>
        <authorList>
            <person name="Badouin H."/>
            <person name="Gouzy J."/>
            <person name="Grassa C.J."/>
            <person name="Murat F."/>
            <person name="Staton S.E."/>
            <person name="Cottret L."/>
            <person name="Lelandais-Briere C."/>
            <person name="Owens G.L."/>
            <person name="Carrere S."/>
            <person name="Mayjonade B."/>
            <person name="Legrand L."/>
            <person name="Gill N."/>
            <person name="Kane N.C."/>
            <person name="Bowers J.E."/>
            <person name="Hubner S."/>
            <person name="Bellec A."/>
            <person name="Berard A."/>
            <person name="Berges H."/>
            <person name="Blanchet N."/>
            <person name="Boniface M.C."/>
            <person name="Brunel D."/>
            <person name="Catrice O."/>
            <person name="Chaidir N."/>
            <person name="Claudel C."/>
            <person name="Donnadieu C."/>
            <person name="Faraut T."/>
            <person name="Fievet G."/>
            <person name="Helmstetter N."/>
            <person name="King M."/>
            <person name="Knapp S.J."/>
            <person name="Lai Z."/>
            <person name="Le Paslier M.C."/>
            <person name="Lippi Y."/>
            <person name="Lorenzon L."/>
            <person name="Mandel J.R."/>
            <person name="Marage G."/>
            <person name="Marchand G."/>
            <person name="Marquand E."/>
            <person name="Bret-Mestries E."/>
            <person name="Morien E."/>
            <person name="Nambeesan S."/>
            <person name="Nguyen T."/>
            <person name="Pegot-Espagnet P."/>
            <person name="Pouilly N."/>
            <person name="Raftis F."/>
            <person name="Sallet E."/>
            <person name="Schiex T."/>
            <person name="Thomas J."/>
            <person name="Vandecasteele C."/>
            <person name="Vares D."/>
            <person name="Vear F."/>
            <person name="Vautrin S."/>
            <person name="Crespi M."/>
            <person name="Mangin B."/>
            <person name="Burke J.M."/>
            <person name="Salse J."/>
            <person name="Munos S."/>
            <person name="Vincourt P."/>
            <person name="Rieseberg L.H."/>
            <person name="Langlade N.B."/>
        </authorList>
    </citation>
    <scope>NUCLEOTIDE SEQUENCE</scope>
    <source>
        <tissue evidence="1">Leaves</tissue>
    </source>
</reference>
<dbReference type="EMBL" id="MNCJ02000328">
    <property type="protein sequence ID" value="KAF5772099.1"/>
    <property type="molecule type" value="Genomic_DNA"/>
</dbReference>
<protein>
    <submittedName>
        <fullName evidence="1">Uncharacterized protein</fullName>
    </submittedName>
</protein>
<evidence type="ECO:0000313" key="1">
    <source>
        <dbReference type="EMBL" id="KAF5772099.1"/>
    </source>
</evidence>
<evidence type="ECO:0000313" key="2">
    <source>
        <dbReference type="Proteomes" id="UP000215914"/>
    </source>
</evidence>
<dbReference type="Gramene" id="mRNA:HanXRQr2_Chr13g0572751">
    <property type="protein sequence ID" value="mRNA:HanXRQr2_Chr13g0572751"/>
    <property type="gene ID" value="HanXRQr2_Chr13g0572751"/>
</dbReference>
<organism evidence="1 2">
    <name type="scientific">Helianthus annuus</name>
    <name type="common">Common sunflower</name>
    <dbReference type="NCBI Taxonomy" id="4232"/>
    <lineage>
        <taxon>Eukaryota</taxon>
        <taxon>Viridiplantae</taxon>
        <taxon>Streptophyta</taxon>
        <taxon>Embryophyta</taxon>
        <taxon>Tracheophyta</taxon>
        <taxon>Spermatophyta</taxon>
        <taxon>Magnoliopsida</taxon>
        <taxon>eudicotyledons</taxon>
        <taxon>Gunneridae</taxon>
        <taxon>Pentapetalae</taxon>
        <taxon>asterids</taxon>
        <taxon>campanulids</taxon>
        <taxon>Asterales</taxon>
        <taxon>Asteraceae</taxon>
        <taxon>Asteroideae</taxon>
        <taxon>Heliantheae alliance</taxon>
        <taxon>Heliantheae</taxon>
        <taxon>Helianthus</taxon>
    </lineage>
</organism>
<dbReference type="Proteomes" id="UP000215914">
    <property type="component" value="Unassembled WGS sequence"/>
</dbReference>
<name>A0A9K3EGY0_HELAN</name>
<comment type="caution">
    <text evidence="1">The sequence shown here is derived from an EMBL/GenBank/DDBJ whole genome shotgun (WGS) entry which is preliminary data.</text>
</comment>
<sequence length="72" mass="8179">MSLCWYFRKFIVSVATPPDGNMHICAGSSVYAAQTTRRYCYLQTVCFFDVSLKNICASSSWCKLGPTTYKIF</sequence>
<gene>
    <name evidence="1" type="ORF">HanXRQr2_Chr13g0572751</name>
</gene>
<accession>A0A9K3EGY0</accession>
<reference evidence="1" key="2">
    <citation type="submission" date="2020-06" db="EMBL/GenBank/DDBJ databases">
        <title>Helianthus annuus Genome sequencing and assembly Release 2.</title>
        <authorList>
            <person name="Gouzy J."/>
            <person name="Langlade N."/>
            <person name="Munos S."/>
        </authorList>
    </citation>
    <scope>NUCLEOTIDE SEQUENCE</scope>
    <source>
        <tissue evidence="1">Leaves</tissue>
    </source>
</reference>
<proteinExistence type="predicted"/>
<dbReference type="AlphaFoldDB" id="A0A9K3EGY0"/>
<keyword evidence="2" id="KW-1185">Reference proteome</keyword>